<dbReference type="Proteomes" id="UP001151752">
    <property type="component" value="Chromosome 14"/>
</dbReference>
<dbReference type="AlphaFoldDB" id="A0A9Q0U2P7"/>
<dbReference type="PROSITE" id="PS50888">
    <property type="entry name" value="BHLH"/>
    <property type="match status" value="1"/>
</dbReference>
<dbReference type="Gene3D" id="4.10.280.10">
    <property type="entry name" value="Helix-loop-helix DNA-binding domain"/>
    <property type="match status" value="1"/>
</dbReference>
<dbReference type="PANTHER" id="PTHR45914:SF54">
    <property type="entry name" value="OS08G0471401 PROTEIN"/>
    <property type="match status" value="1"/>
</dbReference>
<evidence type="ECO:0000256" key="5">
    <source>
        <dbReference type="ARBA" id="ARBA00023242"/>
    </source>
</evidence>
<comment type="caution">
    <text evidence="8">The sequence shown here is derived from an EMBL/GenBank/DDBJ whole genome shotgun (WGS) entry which is preliminary data.</text>
</comment>
<dbReference type="GO" id="GO:0003700">
    <property type="term" value="F:DNA-binding transcription factor activity"/>
    <property type="evidence" value="ECO:0007669"/>
    <property type="project" value="InterPro"/>
</dbReference>
<dbReference type="EMBL" id="JAPFFM010000013">
    <property type="protein sequence ID" value="KAJ6722372.1"/>
    <property type="molecule type" value="Genomic_DNA"/>
</dbReference>
<evidence type="ECO:0000256" key="3">
    <source>
        <dbReference type="ARBA" id="ARBA00023125"/>
    </source>
</evidence>
<sequence length="279" mass="30999">MEFELLKSATEDQMELMMMMMMDKFPEFYGACSDVADNLSPTEFLAAGVSDSSTPHFNTNNPHSANSPPSMNLPSSLSFNSNNNPIQDQSPRDFLSNPSSSRWRVPGELPDTANDYATPTQKKSSMEAMREMIYRIAAMQPIHIDPESVKAPKRRNVKISKDPQSVAARHRRERISERIRILQRLVPGGTKMDTASMLDEAIHYVKFLKTQVQSLERAEANRPTTATGIGFPVAMTSGSYLPDGERIPPAACSSSSSSSSKCSALWRCLISSWRQARSE</sequence>
<feature type="compositionally biased region" description="Polar residues" evidence="6">
    <location>
        <begin position="53"/>
        <end position="65"/>
    </location>
</feature>
<evidence type="ECO:0000256" key="6">
    <source>
        <dbReference type="SAM" id="MobiDB-lite"/>
    </source>
</evidence>
<name>A0A9Q0U2P7_9ROSI</name>
<feature type="region of interest" description="Disordered" evidence="6">
    <location>
        <begin position="53"/>
        <end position="124"/>
    </location>
</feature>
<dbReference type="InterPro" id="IPR011598">
    <property type="entry name" value="bHLH_dom"/>
</dbReference>
<protein>
    <submittedName>
        <fullName evidence="8">TRANSCRIPTION FACTOR HEC3-RELATED</fullName>
    </submittedName>
</protein>
<comment type="subcellular location">
    <subcellularLocation>
        <location evidence="1">Nucleus</location>
    </subcellularLocation>
</comment>
<keyword evidence="4" id="KW-0804">Transcription</keyword>
<evidence type="ECO:0000313" key="9">
    <source>
        <dbReference type="Proteomes" id="UP001151752"/>
    </source>
</evidence>
<dbReference type="GO" id="GO:0005634">
    <property type="term" value="C:nucleus"/>
    <property type="evidence" value="ECO:0007669"/>
    <property type="project" value="UniProtKB-SubCell"/>
</dbReference>
<keyword evidence="3" id="KW-0238">DNA-binding</keyword>
<proteinExistence type="predicted"/>
<evidence type="ECO:0000256" key="2">
    <source>
        <dbReference type="ARBA" id="ARBA00023015"/>
    </source>
</evidence>
<feature type="domain" description="BHLH" evidence="7">
    <location>
        <begin position="159"/>
        <end position="208"/>
    </location>
</feature>
<keyword evidence="2" id="KW-0805">Transcription regulation</keyword>
<evidence type="ECO:0000259" key="7">
    <source>
        <dbReference type="PROSITE" id="PS50888"/>
    </source>
</evidence>
<feature type="compositionally biased region" description="Low complexity" evidence="6">
    <location>
        <begin position="66"/>
        <end position="85"/>
    </location>
</feature>
<keyword evidence="5" id="KW-0539">Nucleus</keyword>
<dbReference type="SMART" id="SM00353">
    <property type="entry name" value="HLH"/>
    <property type="match status" value="1"/>
</dbReference>
<dbReference type="GO" id="GO:0003677">
    <property type="term" value="F:DNA binding"/>
    <property type="evidence" value="ECO:0007669"/>
    <property type="project" value="UniProtKB-KW"/>
</dbReference>
<accession>A0A9Q0U2P7</accession>
<dbReference type="PANTHER" id="PTHR45914">
    <property type="entry name" value="TRANSCRIPTION FACTOR HEC3-RELATED"/>
    <property type="match status" value="1"/>
</dbReference>
<keyword evidence="9" id="KW-1185">Reference proteome</keyword>
<dbReference type="SUPFAM" id="SSF47459">
    <property type="entry name" value="HLH, helix-loop-helix DNA-binding domain"/>
    <property type="match status" value="1"/>
</dbReference>
<dbReference type="CDD" id="cd11454">
    <property type="entry name" value="bHLH_AtIND_like"/>
    <property type="match status" value="1"/>
</dbReference>
<dbReference type="InterPro" id="IPR045843">
    <property type="entry name" value="IND-like"/>
</dbReference>
<dbReference type="Pfam" id="PF00010">
    <property type="entry name" value="HLH"/>
    <property type="match status" value="1"/>
</dbReference>
<evidence type="ECO:0000256" key="4">
    <source>
        <dbReference type="ARBA" id="ARBA00023163"/>
    </source>
</evidence>
<gene>
    <name evidence="8" type="ORF">OIU74_007059</name>
</gene>
<dbReference type="FunFam" id="4.10.280.10:FF:000053">
    <property type="entry name" value="BHLH transcription factor"/>
    <property type="match status" value="1"/>
</dbReference>
<dbReference type="GO" id="GO:0046983">
    <property type="term" value="F:protein dimerization activity"/>
    <property type="evidence" value="ECO:0007669"/>
    <property type="project" value="InterPro"/>
</dbReference>
<organism evidence="8 9">
    <name type="scientific">Salix koriyanagi</name>
    <dbReference type="NCBI Taxonomy" id="2511006"/>
    <lineage>
        <taxon>Eukaryota</taxon>
        <taxon>Viridiplantae</taxon>
        <taxon>Streptophyta</taxon>
        <taxon>Embryophyta</taxon>
        <taxon>Tracheophyta</taxon>
        <taxon>Spermatophyta</taxon>
        <taxon>Magnoliopsida</taxon>
        <taxon>eudicotyledons</taxon>
        <taxon>Gunneridae</taxon>
        <taxon>Pentapetalae</taxon>
        <taxon>rosids</taxon>
        <taxon>fabids</taxon>
        <taxon>Malpighiales</taxon>
        <taxon>Salicaceae</taxon>
        <taxon>Saliceae</taxon>
        <taxon>Salix</taxon>
    </lineage>
</organism>
<evidence type="ECO:0000256" key="1">
    <source>
        <dbReference type="ARBA" id="ARBA00004123"/>
    </source>
</evidence>
<reference evidence="8" key="1">
    <citation type="submission" date="2022-11" db="EMBL/GenBank/DDBJ databases">
        <authorList>
            <person name="Hyden B.L."/>
            <person name="Feng K."/>
            <person name="Yates T."/>
            <person name="Jawdy S."/>
            <person name="Smart L.B."/>
            <person name="Muchero W."/>
        </authorList>
    </citation>
    <scope>NUCLEOTIDE SEQUENCE</scope>
    <source>
        <tissue evidence="8">Shoot tip</tissue>
    </source>
</reference>
<evidence type="ECO:0000313" key="8">
    <source>
        <dbReference type="EMBL" id="KAJ6722372.1"/>
    </source>
</evidence>
<reference evidence="8" key="2">
    <citation type="journal article" date="2023" name="Int. J. Mol. Sci.">
        <title>De Novo Assembly and Annotation of 11 Diverse Shrub Willow (Salix) Genomes Reveals Novel Gene Organization in Sex-Linked Regions.</title>
        <authorList>
            <person name="Hyden B."/>
            <person name="Feng K."/>
            <person name="Yates T.B."/>
            <person name="Jawdy S."/>
            <person name="Cereghino C."/>
            <person name="Smart L.B."/>
            <person name="Muchero W."/>
        </authorList>
    </citation>
    <scope>NUCLEOTIDE SEQUENCE</scope>
    <source>
        <tissue evidence="8">Shoot tip</tissue>
    </source>
</reference>
<dbReference type="InterPro" id="IPR036638">
    <property type="entry name" value="HLH_DNA-bd_sf"/>
</dbReference>